<feature type="region of interest" description="Disordered" evidence="16">
    <location>
        <begin position="557"/>
        <end position="596"/>
    </location>
</feature>
<feature type="compositionally biased region" description="Low complexity" evidence="16">
    <location>
        <begin position="566"/>
        <end position="575"/>
    </location>
</feature>
<dbReference type="PANTHER" id="PTHR11070:SF55">
    <property type="entry name" value="DNA 3'-5' HELICASE"/>
    <property type="match status" value="1"/>
</dbReference>
<dbReference type="EMBL" id="CP002810">
    <property type="protein sequence ID" value="AEG43613.1"/>
    <property type="molecule type" value="Genomic_DNA"/>
</dbReference>
<dbReference type="GO" id="GO:0004527">
    <property type="term" value="F:exonuclease activity"/>
    <property type="evidence" value="ECO:0007669"/>
    <property type="project" value="UniProtKB-KW"/>
</dbReference>
<dbReference type="HOGENOM" id="CLU_003630_1_1_11"/>
<protein>
    <recommendedName>
        <fullName evidence="13">DNA 3'-5' helicase</fullName>
        <ecNumber evidence="13">5.6.2.4</ecNumber>
    </recommendedName>
</protein>
<dbReference type="InterPro" id="IPR027417">
    <property type="entry name" value="P-loop_NTPase"/>
</dbReference>
<evidence type="ECO:0000256" key="9">
    <source>
        <dbReference type="ARBA" id="ARBA00023125"/>
    </source>
</evidence>
<dbReference type="EC" id="5.6.2.4" evidence="13"/>
<sequence>MTSEPAPRPDDADGLFADDVWAAFEAPRDAALGFPELAAEAASPEAGRAPELSARDIAALLGRHAPTDEQVAVIEAPLEPVLVVAGAGSGKTETMAARVVWLIANRLVEPEEVLGLTFTRKAAGELAARVQSRLAQLARAQGRAASALDLLARPTVATYNAYAASLVADHGLRLGIEPGSRLLGEANQYQLAAQVVESWADDLGTDKAVSTVVGAVLALSGALGEHLVPVDEARDRLRELVAHLDALPLGPRQKARTKDVQAIIDSVAERERLLDLVEEYRRRKRATDSLDFGDQIAFAADLARTVPAVGAHERARYRVVLLDEYQDTSYAQVELLAGLFGGGHAVTAVGDPHQSIYGWRGASASGLARFPERFRTAAGAPAAVRYLSTSWRNDAAVLAAANVASAPLREPGPGGARVEVPPLDLRPGAGPGAVAAHVATTLEEEAEAVAEWVAARWRRAARPDGSDRVTAAVLCRARAQFPAVEVALRRRGLPVEVVGLGGLLSTPEVVDVVALLEAVHDPSRGDSLVRLLTGPRVNLGASDLHALGSWAADLARTDDPHKRTRASSPRAAAPPDGTPDETADGSADETVDETTADETVVEGDVVDHRSVVDALDDLPEPGVPARDGRVLSPEGHRRLTALARVLRGLRGLTYLSLPELVVQAERALGLDVEVATADVLADRLGGAAEGVSLRGREHLDAFRDVAASFAQSADVATLGAFLAWLGVASEQERGLDMPVREPDPDAVQVITAHASKGLEWDVVAVPGLVDGVFPSQAESAQGRTDSGWLTDVTALPYHLRGDAEDLPAFRWDLASDTKDLAARRDEFKLDAGAHQLAEERRLAYVAFTRARRELFLTAHRWGTGSRPRRLSPFLVELVEAGVVSAEGWAGEPDPEGPNPRDALEASGTWPAADDAAPGSARDVLRATAALVERAAVERAEDVRAAGRPDEEADPVTAPAGVLTDGAGNDLVELARTLLAERDERTGRAVELPAHVSASGLVRLATDRSEFALQLRRPVPNEPTVHARRGTRFHEWVEQYFSSASLVDVEDLPGAEDAELPADADLEALRERFLASEWAGRTPIAIEQDVETPVAGVLLRSRIDAVFTDPDAPPAAPGEPQPVVVVDWKTGREPSDPEARAAREVQLAVYRLAWSRWTGLPLEKVSAAFCYVASGVTVRPERLLDEHELEALILGTADDHRRSERSSR</sequence>
<dbReference type="InterPro" id="IPR013986">
    <property type="entry name" value="DExx_box_DNA_helicase_dom_sf"/>
</dbReference>
<keyword evidence="9" id="KW-0238">DNA-binding</keyword>
<dbReference type="STRING" id="743718.Isova_0827"/>
<accession>F6FXB0</accession>
<evidence type="ECO:0000256" key="13">
    <source>
        <dbReference type="ARBA" id="ARBA00034808"/>
    </source>
</evidence>
<dbReference type="Pfam" id="PF12705">
    <property type="entry name" value="PDDEXK_1"/>
    <property type="match status" value="1"/>
</dbReference>
<dbReference type="Gene3D" id="1.10.10.160">
    <property type="match status" value="1"/>
</dbReference>
<organism evidence="20">
    <name type="scientific">Isoptericola variabilis (strain 225)</name>
    <dbReference type="NCBI Taxonomy" id="743718"/>
    <lineage>
        <taxon>Bacteria</taxon>
        <taxon>Bacillati</taxon>
        <taxon>Actinomycetota</taxon>
        <taxon>Actinomycetes</taxon>
        <taxon>Micrococcales</taxon>
        <taxon>Promicromonosporaceae</taxon>
        <taxon>Isoptericola</taxon>
    </lineage>
</organism>
<keyword evidence="7" id="KW-0269">Exonuclease</keyword>
<comment type="similarity">
    <text evidence="1">Belongs to the helicase family. UvrD subfamily.</text>
</comment>
<name>F6FXB0_ISOV2</name>
<evidence type="ECO:0000256" key="8">
    <source>
        <dbReference type="ARBA" id="ARBA00022840"/>
    </source>
</evidence>
<dbReference type="GO" id="GO:0033202">
    <property type="term" value="C:DNA helicase complex"/>
    <property type="evidence" value="ECO:0007669"/>
    <property type="project" value="TreeGrafter"/>
</dbReference>
<dbReference type="Proteomes" id="UP000009236">
    <property type="component" value="Chromosome"/>
</dbReference>
<dbReference type="eggNOG" id="COG0210">
    <property type="taxonomic scope" value="Bacteria"/>
</dbReference>
<dbReference type="Pfam" id="PF00580">
    <property type="entry name" value="UvrD-helicase"/>
    <property type="match status" value="1"/>
</dbReference>
<dbReference type="SUPFAM" id="SSF52540">
    <property type="entry name" value="P-loop containing nucleoside triphosphate hydrolases"/>
    <property type="match status" value="1"/>
</dbReference>
<feature type="domain" description="UvrD-like helicase C-terminal" evidence="18">
    <location>
        <begin position="395"/>
        <end position="757"/>
    </location>
</feature>
<evidence type="ECO:0000256" key="6">
    <source>
        <dbReference type="ARBA" id="ARBA00022806"/>
    </source>
</evidence>
<evidence type="ECO:0000259" key="17">
    <source>
        <dbReference type="PROSITE" id="PS51198"/>
    </source>
</evidence>
<keyword evidence="4" id="KW-0227">DNA damage</keyword>
<evidence type="ECO:0000313" key="20">
    <source>
        <dbReference type="Proteomes" id="UP000009236"/>
    </source>
</evidence>
<feature type="region of interest" description="Disordered" evidence="16">
    <location>
        <begin position="886"/>
        <end position="918"/>
    </location>
</feature>
<dbReference type="InterPro" id="IPR011604">
    <property type="entry name" value="PDDEXK-like_dom_sf"/>
</dbReference>
<keyword evidence="11" id="KW-0413">Isomerase</keyword>
<dbReference type="InterPro" id="IPR014016">
    <property type="entry name" value="UvrD-like_ATP-bd"/>
</dbReference>
<keyword evidence="2" id="KW-0540">Nuclease</keyword>
<feature type="domain" description="UvrD-like helicase ATP-binding" evidence="17">
    <location>
        <begin position="64"/>
        <end position="394"/>
    </location>
</feature>
<keyword evidence="8 15" id="KW-0067">ATP-binding</keyword>
<evidence type="ECO:0000256" key="14">
    <source>
        <dbReference type="ARBA" id="ARBA00048988"/>
    </source>
</evidence>
<dbReference type="GO" id="GO:0005524">
    <property type="term" value="F:ATP binding"/>
    <property type="evidence" value="ECO:0007669"/>
    <property type="project" value="UniProtKB-UniRule"/>
</dbReference>
<feature type="binding site" evidence="15">
    <location>
        <begin position="85"/>
        <end position="92"/>
    </location>
    <ligand>
        <name>ATP</name>
        <dbReference type="ChEBI" id="CHEBI:30616"/>
    </ligand>
</feature>
<evidence type="ECO:0000256" key="11">
    <source>
        <dbReference type="ARBA" id="ARBA00023235"/>
    </source>
</evidence>
<feature type="region of interest" description="Disordered" evidence="16">
    <location>
        <begin position="940"/>
        <end position="964"/>
    </location>
</feature>
<dbReference type="InterPro" id="IPR014017">
    <property type="entry name" value="DNA_helicase_UvrD-like_C"/>
</dbReference>
<keyword evidence="20" id="KW-1185">Reference proteome</keyword>
<dbReference type="GO" id="GO:0000725">
    <property type="term" value="P:recombinational repair"/>
    <property type="evidence" value="ECO:0007669"/>
    <property type="project" value="TreeGrafter"/>
</dbReference>
<evidence type="ECO:0000256" key="1">
    <source>
        <dbReference type="ARBA" id="ARBA00009922"/>
    </source>
</evidence>
<dbReference type="Gene3D" id="1.10.486.10">
    <property type="entry name" value="PCRA, domain 4"/>
    <property type="match status" value="1"/>
</dbReference>
<evidence type="ECO:0000256" key="7">
    <source>
        <dbReference type="ARBA" id="ARBA00022839"/>
    </source>
</evidence>
<feature type="compositionally biased region" description="Acidic residues" evidence="16">
    <location>
        <begin position="578"/>
        <end position="596"/>
    </location>
</feature>
<dbReference type="GO" id="GO:0043138">
    <property type="term" value="F:3'-5' DNA helicase activity"/>
    <property type="evidence" value="ECO:0007669"/>
    <property type="project" value="UniProtKB-EC"/>
</dbReference>
<proteinExistence type="inferred from homology"/>
<evidence type="ECO:0000256" key="4">
    <source>
        <dbReference type="ARBA" id="ARBA00022763"/>
    </source>
</evidence>
<dbReference type="CDD" id="cd17932">
    <property type="entry name" value="DEXQc_UvrD"/>
    <property type="match status" value="1"/>
</dbReference>
<evidence type="ECO:0000256" key="2">
    <source>
        <dbReference type="ARBA" id="ARBA00022722"/>
    </source>
</evidence>
<evidence type="ECO:0000313" key="19">
    <source>
        <dbReference type="EMBL" id="AEG43613.1"/>
    </source>
</evidence>
<dbReference type="GO" id="GO:0003677">
    <property type="term" value="F:DNA binding"/>
    <property type="evidence" value="ECO:0007669"/>
    <property type="project" value="UniProtKB-KW"/>
</dbReference>
<evidence type="ECO:0000259" key="18">
    <source>
        <dbReference type="PROSITE" id="PS51217"/>
    </source>
</evidence>
<reference evidence="19 20" key="1">
    <citation type="submission" date="2011-05" db="EMBL/GenBank/DDBJ databases">
        <title>Complete sequence of Isoptericola variabilis 225.</title>
        <authorList>
            <consortium name="US DOE Joint Genome Institute"/>
            <person name="Lucas S."/>
            <person name="Han J."/>
            <person name="Lapidus A."/>
            <person name="Cheng J.-F."/>
            <person name="Goodwin L."/>
            <person name="Pitluck S."/>
            <person name="Peters L."/>
            <person name="Mikhailova N."/>
            <person name="Zeytun A."/>
            <person name="Han C."/>
            <person name="Tapia R."/>
            <person name="Land M."/>
            <person name="Hauser L."/>
            <person name="Kyrpides N."/>
            <person name="Ivanova N."/>
            <person name="Pagani I."/>
            <person name="Siebers A."/>
            <person name="Allgaier M."/>
            <person name="Thelen M."/>
            <person name="Hugenholtz P."/>
            <person name="Gladden J."/>
            <person name="Woyke T."/>
        </authorList>
    </citation>
    <scope>NUCLEOTIDE SEQUENCE [LARGE SCALE GENOMIC DNA]</scope>
    <source>
        <strain evidence="20">225</strain>
    </source>
</reference>
<keyword evidence="3 15" id="KW-0547">Nucleotide-binding</keyword>
<evidence type="ECO:0000256" key="16">
    <source>
        <dbReference type="SAM" id="MobiDB-lite"/>
    </source>
</evidence>
<dbReference type="PROSITE" id="PS51198">
    <property type="entry name" value="UVRD_HELICASE_ATP_BIND"/>
    <property type="match status" value="1"/>
</dbReference>
<keyword evidence="6 15" id="KW-0347">Helicase</keyword>
<dbReference type="Gene3D" id="3.90.320.10">
    <property type="match status" value="1"/>
</dbReference>
<keyword evidence="10" id="KW-0234">DNA repair</keyword>
<dbReference type="GO" id="GO:0005829">
    <property type="term" value="C:cytosol"/>
    <property type="evidence" value="ECO:0007669"/>
    <property type="project" value="TreeGrafter"/>
</dbReference>
<dbReference type="PROSITE" id="PS51217">
    <property type="entry name" value="UVRD_HELICASE_CTER"/>
    <property type="match status" value="1"/>
</dbReference>
<dbReference type="RefSeq" id="WP_013838005.1">
    <property type="nucleotide sequence ID" value="NC_015588.1"/>
</dbReference>
<keyword evidence="5 15" id="KW-0378">Hydrolase</keyword>
<dbReference type="KEGG" id="iva:Isova_0827"/>
<gene>
    <name evidence="19" type="ordered locus">Isova_0827</name>
</gene>
<comment type="catalytic activity">
    <reaction evidence="14">
        <text>ATP + H2O = ADP + phosphate + H(+)</text>
        <dbReference type="Rhea" id="RHEA:13065"/>
        <dbReference type="ChEBI" id="CHEBI:15377"/>
        <dbReference type="ChEBI" id="CHEBI:15378"/>
        <dbReference type="ChEBI" id="CHEBI:30616"/>
        <dbReference type="ChEBI" id="CHEBI:43474"/>
        <dbReference type="ChEBI" id="CHEBI:456216"/>
        <dbReference type="EC" id="5.6.2.4"/>
    </reaction>
</comment>
<comment type="catalytic activity">
    <reaction evidence="12">
        <text>Couples ATP hydrolysis with the unwinding of duplex DNA by translocating in the 3'-5' direction.</text>
        <dbReference type="EC" id="5.6.2.4"/>
    </reaction>
</comment>
<evidence type="ECO:0000256" key="3">
    <source>
        <dbReference type="ARBA" id="ARBA00022741"/>
    </source>
</evidence>
<evidence type="ECO:0000256" key="15">
    <source>
        <dbReference type="PROSITE-ProRule" id="PRU00560"/>
    </source>
</evidence>
<dbReference type="Gene3D" id="3.40.50.300">
    <property type="entry name" value="P-loop containing nucleotide triphosphate hydrolases"/>
    <property type="match status" value="3"/>
</dbReference>
<evidence type="ECO:0000256" key="5">
    <source>
        <dbReference type="ARBA" id="ARBA00022801"/>
    </source>
</evidence>
<evidence type="ECO:0000256" key="10">
    <source>
        <dbReference type="ARBA" id="ARBA00023204"/>
    </source>
</evidence>
<dbReference type="Pfam" id="PF13361">
    <property type="entry name" value="UvrD_C"/>
    <property type="match status" value="2"/>
</dbReference>
<dbReference type="InterPro" id="IPR038726">
    <property type="entry name" value="PDDEXK_AddAB-type"/>
</dbReference>
<feature type="compositionally biased region" description="Basic and acidic residues" evidence="16">
    <location>
        <begin position="940"/>
        <end position="949"/>
    </location>
</feature>
<evidence type="ECO:0000256" key="12">
    <source>
        <dbReference type="ARBA" id="ARBA00034617"/>
    </source>
</evidence>
<dbReference type="eggNOG" id="COG2887">
    <property type="taxonomic scope" value="Bacteria"/>
</dbReference>
<dbReference type="AlphaFoldDB" id="F6FXB0"/>
<dbReference type="PANTHER" id="PTHR11070">
    <property type="entry name" value="UVRD / RECB / PCRA DNA HELICASE FAMILY MEMBER"/>
    <property type="match status" value="1"/>
</dbReference>
<dbReference type="InterPro" id="IPR000212">
    <property type="entry name" value="DNA_helicase_UvrD/REP"/>
</dbReference>